<evidence type="ECO:0000313" key="1">
    <source>
        <dbReference type="EMBL" id="KAA6408760.1"/>
    </source>
</evidence>
<dbReference type="Proteomes" id="UP000324767">
    <property type="component" value="Unassembled WGS sequence"/>
</dbReference>
<protein>
    <submittedName>
        <fullName evidence="1">Uncharacterized protein</fullName>
    </submittedName>
</protein>
<proteinExistence type="predicted"/>
<reference evidence="1 2" key="1">
    <citation type="submission" date="2019-09" db="EMBL/GenBank/DDBJ databases">
        <title>The hologenome of the rock-dwelling lichen Lasallia pustulata.</title>
        <authorList>
            <person name="Greshake Tzovaras B."/>
            <person name="Segers F."/>
            <person name="Bicker A."/>
            <person name="Dal Grande F."/>
            <person name="Otte J."/>
            <person name="Hankeln T."/>
            <person name="Schmitt I."/>
            <person name="Ebersberger I."/>
        </authorList>
    </citation>
    <scope>NUCLEOTIDE SEQUENCE [LARGE SCALE GENOMIC DNA]</scope>
    <source>
        <strain evidence="1">A1-1</strain>
    </source>
</reference>
<organism evidence="1 2">
    <name type="scientific">Lasallia pustulata</name>
    <dbReference type="NCBI Taxonomy" id="136370"/>
    <lineage>
        <taxon>Eukaryota</taxon>
        <taxon>Fungi</taxon>
        <taxon>Dikarya</taxon>
        <taxon>Ascomycota</taxon>
        <taxon>Pezizomycotina</taxon>
        <taxon>Lecanoromycetes</taxon>
        <taxon>OSLEUM clade</taxon>
        <taxon>Umbilicariomycetidae</taxon>
        <taxon>Umbilicariales</taxon>
        <taxon>Umbilicariaceae</taxon>
        <taxon>Lasallia</taxon>
    </lineage>
</organism>
<accession>A0A5M8PIL9</accession>
<sequence>MAHDNTVPPSQRITRFERALQSATITFIAEATLSHPETEEEEEEILLSIEVFYQNSLQHSRDFKKRARVEDTSFHTQMHPLVKMTVRATDLTILYDVKSAPLTGALDQTNSIGSFGIAGPIVRHKVGPVVLVFGGKMLLGALSIKPSLYT</sequence>
<dbReference type="EMBL" id="VXIT01000012">
    <property type="protein sequence ID" value="KAA6408760.1"/>
    <property type="molecule type" value="Genomic_DNA"/>
</dbReference>
<comment type="caution">
    <text evidence="1">The sequence shown here is derived from an EMBL/GenBank/DDBJ whole genome shotgun (WGS) entry which is preliminary data.</text>
</comment>
<gene>
    <name evidence="1" type="ORF">FRX48_07103</name>
</gene>
<evidence type="ECO:0000313" key="2">
    <source>
        <dbReference type="Proteomes" id="UP000324767"/>
    </source>
</evidence>
<dbReference type="AlphaFoldDB" id="A0A5M8PIL9"/>
<name>A0A5M8PIL9_9LECA</name>